<sequence>GKVRKAPFRFLDLSDCGLSVQRIFFLLDQLPVSTEGVKLGSKAVRGPAVPLLRRCLEHVDASFKAKKKDVPRLKSLIFAPGTFGPLLPPRATARLLFASMPSCVETLSLEGSFLEVAVIEALAKAVKDGRLASVRKLNLANTSLDDEKMAILSSAFAAVRGLRVETLLLGGVSNAFRRRETFCTLLRRDVLPSLAEFCVADATLSPTALEGLAEGLCGGEMVWLECLDLQRVRVSSVSSESALCREKCVVALSRALKAALVPRLKTLYLGPCLSPQGEGAKALVFALTSDEAPPLRTVQVRVYSGDQEGEEDVSAFKNLHFPALQSFKLDLVVTNCQSR</sequence>
<evidence type="ECO:0000313" key="1">
    <source>
        <dbReference type="EMBL" id="CEM31044.1"/>
    </source>
</evidence>
<name>A0A0G4GLP6_9ALVE</name>
<feature type="non-terminal residue" evidence="1">
    <location>
        <position position="1"/>
    </location>
</feature>
<proteinExistence type="predicted"/>
<reference evidence="1" key="1">
    <citation type="submission" date="2014-11" db="EMBL/GenBank/DDBJ databases">
        <authorList>
            <person name="Otto D Thomas"/>
            <person name="Naeem Raeece"/>
        </authorList>
    </citation>
    <scope>NUCLEOTIDE SEQUENCE</scope>
</reference>
<organism evidence="1">
    <name type="scientific">Chromera velia CCMP2878</name>
    <dbReference type="NCBI Taxonomy" id="1169474"/>
    <lineage>
        <taxon>Eukaryota</taxon>
        <taxon>Sar</taxon>
        <taxon>Alveolata</taxon>
        <taxon>Colpodellida</taxon>
        <taxon>Chromeraceae</taxon>
        <taxon>Chromera</taxon>
    </lineage>
</organism>
<dbReference type="InterPro" id="IPR032675">
    <property type="entry name" value="LRR_dom_sf"/>
</dbReference>
<gene>
    <name evidence="1" type="ORF">Cvel_22454</name>
</gene>
<accession>A0A0G4GLP6</accession>
<dbReference type="SUPFAM" id="SSF52047">
    <property type="entry name" value="RNI-like"/>
    <property type="match status" value="1"/>
</dbReference>
<protein>
    <submittedName>
        <fullName evidence="1">Uncharacterized protein</fullName>
    </submittedName>
</protein>
<dbReference type="Gene3D" id="3.80.10.10">
    <property type="entry name" value="Ribonuclease Inhibitor"/>
    <property type="match status" value="1"/>
</dbReference>
<dbReference type="AlphaFoldDB" id="A0A0G4GLP6"/>
<dbReference type="EMBL" id="CDMZ01001335">
    <property type="protein sequence ID" value="CEM31044.1"/>
    <property type="molecule type" value="Genomic_DNA"/>
</dbReference>
<dbReference type="VEuPathDB" id="CryptoDB:Cvel_22454"/>